<evidence type="ECO:0000256" key="8">
    <source>
        <dbReference type="ARBA" id="ARBA00022806"/>
    </source>
</evidence>
<dbReference type="GO" id="GO:0030894">
    <property type="term" value="C:replisome"/>
    <property type="evidence" value="ECO:0007669"/>
    <property type="project" value="TreeGrafter"/>
</dbReference>
<dbReference type="NCBIfam" id="TIGR01389">
    <property type="entry name" value="recQ"/>
    <property type="match status" value="1"/>
</dbReference>
<dbReference type="Proteomes" id="UP000677234">
    <property type="component" value="Chromosome"/>
</dbReference>
<evidence type="ECO:0000256" key="11">
    <source>
        <dbReference type="ARBA" id="ARBA00023125"/>
    </source>
</evidence>
<keyword evidence="6" id="KW-0227">DNA damage</keyword>
<dbReference type="EMBL" id="CP073708">
    <property type="protein sequence ID" value="QUO43796.1"/>
    <property type="molecule type" value="Genomic_DNA"/>
</dbReference>
<dbReference type="InterPro" id="IPR014001">
    <property type="entry name" value="Helicase_ATP-bd"/>
</dbReference>
<keyword evidence="13" id="KW-0234">DNA repair</keyword>
<keyword evidence="12" id="KW-0233">DNA recombination</keyword>
<dbReference type="Pfam" id="PF00271">
    <property type="entry name" value="Helicase_C"/>
    <property type="match status" value="1"/>
</dbReference>
<dbReference type="Pfam" id="PF16124">
    <property type="entry name" value="RecQ_Zn_bind"/>
    <property type="match status" value="1"/>
</dbReference>
<dbReference type="SUPFAM" id="SSF52540">
    <property type="entry name" value="P-loop containing nucleoside triphosphate hydrolases"/>
    <property type="match status" value="1"/>
</dbReference>
<dbReference type="SMART" id="SM00490">
    <property type="entry name" value="HELICc"/>
    <property type="match status" value="1"/>
</dbReference>
<dbReference type="InterPro" id="IPR044876">
    <property type="entry name" value="HRDC_dom_sf"/>
</dbReference>
<name>A0A7T5EQ51_9BACL</name>
<dbReference type="GO" id="GO:0009378">
    <property type="term" value="F:four-way junction helicase activity"/>
    <property type="evidence" value="ECO:0007669"/>
    <property type="project" value="TreeGrafter"/>
</dbReference>
<comment type="cofactor">
    <cofactor evidence="1">
        <name>Mg(2+)</name>
        <dbReference type="ChEBI" id="CHEBI:18420"/>
    </cofactor>
</comment>
<evidence type="ECO:0000256" key="3">
    <source>
        <dbReference type="ARBA" id="ARBA00005446"/>
    </source>
</evidence>
<evidence type="ECO:0000256" key="7">
    <source>
        <dbReference type="ARBA" id="ARBA00022801"/>
    </source>
</evidence>
<dbReference type="Gene3D" id="1.10.10.10">
    <property type="entry name" value="Winged helix-like DNA-binding domain superfamily/Winged helix DNA-binding domain"/>
    <property type="match status" value="1"/>
</dbReference>
<evidence type="ECO:0000256" key="6">
    <source>
        <dbReference type="ARBA" id="ARBA00022763"/>
    </source>
</evidence>
<evidence type="ECO:0000313" key="22">
    <source>
        <dbReference type="Proteomes" id="UP000595847"/>
    </source>
</evidence>
<evidence type="ECO:0000259" key="18">
    <source>
        <dbReference type="PROSITE" id="PS51192"/>
    </source>
</evidence>
<dbReference type="PANTHER" id="PTHR13710:SF105">
    <property type="entry name" value="ATP-DEPENDENT DNA HELICASE Q1"/>
    <property type="match status" value="1"/>
</dbReference>
<feature type="domain" description="HRDC" evidence="17">
    <location>
        <begin position="513"/>
        <end position="593"/>
    </location>
</feature>
<evidence type="ECO:0000256" key="9">
    <source>
        <dbReference type="ARBA" id="ARBA00022833"/>
    </source>
</evidence>
<comment type="cofactor">
    <cofactor evidence="2">
        <name>Zn(2+)</name>
        <dbReference type="ChEBI" id="CHEBI:29105"/>
    </cofactor>
</comment>
<dbReference type="InterPro" id="IPR018982">
    <property type="entry name" value="RQC_domain"/>
</dbReference>
<keyword evidence="8 20" id="KW-0347">Helicase</keyword>
<dbReference type="GO" id="GO:0005737">
    <property type="term" value="C:cytoplasm"/>
    <property type="evidence" value="ECO:0007669"/>
    <property type="project" value="TreeGrafter"/>
</dbReference>
<dbReference type="Pfam" id="PF00570">
    <property type="entry name" value="HRDC"/>
    <property type="match status" value="1"/>
</dbReference>
<evidence type="ECO:0000256" key="16">
    <source>
        <dbReference type="NCBIfam" id="TIGR01389"/>
    </source>
</evidence>
<proteinExistence type="inferred from homology"/>
<dbReference type="InterPro" id="IPR001650">
    <property type="entry name" value="Helicase_C-like"/>
</dbReference>
<dbReference type="FunFam" id="3.40.50.300:FF:000296">
    <property type="entry name" value="ATP-dependent DNA helicase RecQ"/>
    <property type="match status" value="1"/>
</dbReference>
<keyword evidence="7 20" id="KW-0378">Hydrolase</keyword>
<dbReference type="PANTHER" id="PTHR13710">
    <property type="entry name" value="DNA HELICASE RECQ FAMILY MEMBER"/>
    <property type="match status" value="1"/>
</dbReference>
<evidence type="ECO:0000256" key="14">
    <source>
        <dbReference type="ARBA" id="ARBA00023235"/>
    </source>
</evidence>
<dbReference type="GO" id="GO:0005524">
    <property type="term" value="F:ATP binding"/>
    <property type="evidence" value="ECO:0007669"/>
    <property type="project" value="UniProtKB-KW"/>
</dbReference>
<dbReference type="SUPFAM" id="SSF46785">
    <property type="entry name" value="Winged helix' DNA-binding domain"/>
    <property type="match status" value="1"/>
</dbReference>
<dbReference type="InterPro" id="IPR010997">
    <property type="entry name" value="HRDC-like_sf"/>
</dbReference>
<sequence length="598" mass="67902">MLQKAEEKLRTYFGYTSFRPGQQTIVKSLLSGCDTLGIMPTGGGKSICYQIPALLFDGVTIVISPLISLMKDQVDALASAGIAAAEINSTLDAAEVRERMRKAREGVYKLLYVAPERLETDSFMALVSELPIAMVAVDEAHCVSQWGHDFRPSYLAISRFIQSLPKRPVIAALTATATPEVTADIQRLLSLQDERIYISGFGRDNLHLSVRKGEDRRRFIRDYLEARREQAGIVYAATRKDVDALYDYFQERGFSVTRYHAGLSEAERARNQEAFLYDDARVMFATNAFGMGIDKSNVRYVIHYSLPKNLEAYYQEAGRAGRDGEPSECILLFHSQDIQTQMFFIEQNQQGAERREHEYKKLYAMIDYCRTPRCLQQYIVQYFGDHAAGECGRCGNCTNEAELADITLEAQKVFSCVKRMRERYGASLVAQVLKGSRNKKVLEFGFDKLPTYGLMSDYTEKQIVDLIELFIAEGYLRVTENKYPILALGDRALPVLKGEEQVWQKVLIRPIKREEDDELFERLRQLRKELSQKEGVPPYVIFHDSTLKELSQICPTDKETMLTIKGIGAAKFEKYGSYFLACVQEYLQKKEGAATASD</sequence>
<evidence type="ECO:0000259" key="19">
    <source>
        <dbReference type="PROSITE" id="PS51194"/>
    </source>
</evidence>
<gene>
    <name evidence="20" type="primary">recQ</name>
    <name evidence="20" type="ORF">JD108_21455</name>
    <name evidence="21" type="ORF">KDJ56_21390</name>
</gene>
<evidence type="ECO:0000256" key="15">
    <source>
        <dbReference type="ARBA" id="ARBA00034617"/>
    </source>
</evidence>
<evidence type="ECO:0000313" key="20">
    <source>
        <dbReference type="EMBL" id="QQE76728.1"/>
    </source>
</evidence>
<keyword evidence="23" id="KW-1185">Reference proteome</keyword>
<dbReference type="GO" id="GO:0006310">
    <property type="term" value="P:DNA recombination"/>
    <property type="evidence" value="ECO:0007669"/>
    <property type="project" value="UniProtKB-UniRule"/>
</dbReference>
<dbReference type="Proteomes" id="UP000595847">
    <property type="component" value="Chromosome"/>
</dbReference>
<comment type="catalytic activity">
    <reaction evidence="15">
        <text>Couples ATP hydrolysis with the unwinding of duplex DNA by translocating in the 3'-5' direction.</text>
        <dbReference type="EC" id="5.6.2.4"/>
    </reaction>
</comment>
<dbReference type="InterPro" id="IPR027417">
    <property type="entry name" value="P-loop_NTPase"/>
</dbReference>
<dbReference type="Pfam" id="PF00270">
    <property type="entry name" value="DEAD"/>
    <property type="match status" value="1"/>
</dbReference>
<keyword evidence="14" id="KW-0413">Isomerase</keyword>
<dbReference type="GO" id="GO:0016787">
    <property type="term" value="F:hydrolase activity"/>
    <property type="evidence" value="ECO:0007669"/>
    <property type="project" value="UniProtKB-KW"/>
</dbReference>
<dbReference type="Gene3D" id="1.10.150.80">
    <property type="entry name" value="HRDC domain"/>
    <property type="match status" value="1"/>
</dbReference>
<evidence type="ECO:0000313" key="21">
    <source>
        <dbReference type="EMBL" id="QUO43796.1"/>
    </source>
</evidence>
<dbReference type="GO" id="GO:0003677">
    <property type="term" value="F:DNA binding"/>
    <property type="evidence" value="ECO:0007669"/>
    <property type="project" value="UniProtKB-KW"/>
</dbReference>
<evidence type="ECO:0000256" key="2">
    <source>
        <dbReference type="ARBA" id="ARBA00001947"/>
    </source>
</evidence>
<dbReference type="GO" id="GO:0043590">
    <property type="term" value="C:bacterial nucleoid"/>
    <property type="evidence" value="ECO:0007669"/>
    <property type="project" value="TreeGrafter"/>
</dbReference>
<feature type="domain" description="Helicase ATP-binding" evidence="18">
    <location>
        <begin position="26"/>
        <end position="195"/>
    </location>
</feature>
<dbReference type="KEGG" id="bcop:JD108_21455"/>
<keyword evidence="10" id="KW-0067">ATP-binding</keyword>
<dbReference type="InterPro" id="IPR036388">
    <property type="entry name" value="WH-like_DNA-bd_sf"/>
</dbReference>
<dbReference type="EC" id="5.6.2.4" evidence="16"/>
<evidence type="ECO:0000256" key="4">
    <source>
        <dbReference type="ARBA" id="ARBA00022723"/>
    </source>
</evidence>
<dbReference type="PROSITE" id="PS51194">
    <property type="entry name" value="HELICASE_CTER"/>
    <property type="match status" value="1"/>
</dbReference>
<dbReference type="FunFam" id="1.10.150.80:FF:000002">
    <property type="entry name" value="ATP-dependent DNA helicase RecQ"/>
    <property type="match status" value="1"/>
</dbReference>
<comment type="similarity">
    <text evidence="3">Belongs to the helicase family. RecQ subfamily.</text>
</comment>
<accession>A0A7T5EQ51</accession>
<dbReference type="SUPFAM" id="SSF47819">
    <property type="entry name" value="HRDC-like"/>
    <property type="match status" value="1"/>
</dbReference>
<dbReference type="InterPro" id="IPR002121">
    <property type="entry name" value="HRDC_dom"/>
</dbReference>
<protein>
    <recommendedName>
        <fullName evidence="16">DNA helicase RecQ</fullName>
        <ecNumber evidence="16">5.6.2.4</ecNumber>
    </recommendedName>
</protein>
<feature type="domain" description="Helicase C-terminal" evidence="19">
    <location>
        <begin position="219"/>
        <end position="363"/>
    </location>
</feature>
<reference evidence="20 22" key="1">
    <citation type="submission" date="2020-12" db="EMBL/GenBank/DDBJ databases">
        <title>strain FJAT-54423T represents a novel species of the genus Brevibacillus.</title>
        <authorList>
            <person name="Tang R."/>
        </authorList>
    </citation>
    <scope>NUCLEOTIDE SEQUENCE [LARGE SCALE GENOMIC DNA]</scope>
    <source>
        <strain evidence="20 22">FJAT-54423</strain>
    </source>
</reference>
<evidence type="ECO:0000256" key="13">
    <source>
        <dbReference type="ARBA" id="ARBA00023204"/>
    </source>
</evidence>
<dbReference type="EMBL" id="CP066308">
    <property type="protein sequence ID" value="QQE76728.1"/>
    <property type="molecule type" value="Genomic_DNA"/>
</dbReference>
<dbReference type="Pfam" id="PF09382">
    <property type="entry name" value="RQC"/>
    <property type="match status" value="1"/>
</dbReference>
<dbReference type="SMART" id="SM00487">
    <property type="entry name" value="DEXDc"/>
    <property type="match status" value="1"/>
</dbReference>
<dbReference type="AlphaFoldDB" id="A0A7T5EQ51"/>
<dbReference type="InterPro" id="IPR036390">
    <property type="entry name" value="WH_DNA-bd_sf"/>
</dbReference>
<evidence type="ECO:0000313" key="23">
    <source>
        <dbReference type="Proteomes" id="UP000677234"/>
    </source>
</evidence>
<dbReference type="InterPro" id="IPR032284">
    <property type="entry name" value="RecQ_Zn-bd"/>
</dbReference>
<dbReference type="InterPro" id="IPR006293">
    <property type="entry name" value="DNA_helicase_ATP-dep_RecQ_bac"/>
</dbReference>
<evidence type="ECO:0000256" key="5">
    <source>
        <dbReference type="ARBA" id="ARBA00022741"/>
    </source>
</evidence>
<keyword evidence="11" id="KW-0238">DNA-binding</keyword>
<dbReference type="GO" id="GO:0043138">
    <property type="term" value="F:3'-5' DNA helicase activity"/>
    <property type="evidence" value="ECO:0007669"/>
    <property type="project" value="UniProtKB-EC"/>
</dbReference>
<dbReference type="CDD" id="cd17920">
    <property type="entry name" value="DEXHc_RecQ"/>
    <property type="match status" value="1"/>
</dbReference>
<dbReference type="GO" id="GO:0009432">
    <property type="term" value="P:SOS response"/>
    <property type="evidence" value="ECO:0007669"/>
    <property type="project" value="UniProtKB-UniRule"/>
</dbReference>
<dbReference type="PROSITE" id="PS51192">
    <property type="entry name" value="HELICASE_ATP_BIND_1"/>
    <property type="match status" value="1"/>
</dbReference>
<evidence type="ECO:0000256" key="1">
    <source>
        <dbReference type="ARBA" id="ARBA00001946"/>
    </source>
</evidence>
<dbReference type="RefSeq" id="WP_198830220.1">
    <property type="nucleotide sequence ID" value="NZ_CP066308.1"/>
</dbReference>
<evidence type="ECO:0000256" key="10">
    <source>
        <dbReference type="ARBA" id="ARBA00022840"/>
    </source>
</evidence>
<keyword evidence="9" id="KW-0862">Zinc</keyword>
<dbReference type="NCBIfam" id="TIGR00614">
    <property type="entry name" value="recQ_fam"/>
    <property type="match status" value="1"/>
</dbReference>
<dbReference type="InterPro" id="IPR011545">
    <property type="entry name" value="DEAD/DEAH_box_helicase_dom"/>
</dbReference>
<reference evidence="21" key="2">
    <citation type="submission" date="2021-04" db="EMBL/GenBank/DDBJ databases">
        <title>Brevibacillus composti FJAT-54423, complete genome.</title>
        <authorList>
            <person name="Tang R."/>
        </authorList>
    </citation>
    <scope>NUCLEOTIDE SEQUENCE</scope>
    <source>
        <strain evidence="21">FJAT-54424</strain>
    </source>
</reference>
<dbReference type="GO" id="GO:0046872">
    <property type="term" value="F:metal ion binding"/>
    <property type="evidence" value="ECO:0007669"/>
    <property type="project" value="UniProtKB-KW"/>
</dbReference>
<keyword evidence="4" id="KW-0479">Metal-binding</keyword>
<keyword evidence="5" id="KW-0547">Nucleotide-binding</keyword>
<dbReference type="SMART" id="SM00956">
    <property type="entry name" value="RQC"/>
    <property type="match status" value="1"/>
</dbReference>
<dbReference type="Gene3D" id="3.40.50.300">
    <property type="entry name" value="P-loop containing nucleotide triphosphate hydrolases"/>
    <property type="match status" value="2"/>
</dbReference>
<dbReference type="PROSITE" id="PS50967">
    <property type="entry name" value="HRDC"/>
    <property type="match status" value="1"/>
</dbReference>
<evidence type="ECO:0000256" key="12">
    <source>
        <dbReference type="ARBA" id="ARBA00023172"/>
    </source>
</evidence>
<dbReference type="GO" id="GO:0006281">
    <property type="term" value="P:DNA repair"/>
    <property type="evidence" value="ECO:0007669"/>
    <property type="project" value="UniProtKB-KW"/>
</dbReference>
<dbReference type="GO" id="GO:0006260">
    <property type="term" value="P:DNA replication"/>
    <property type="evidence" value="ECO:0007669"/>
    <property type="project" value="InterPro"/>
</dbReference>
<organism evidence="20 22">
    <name type="scientific">Brevibacillus composti</name>
    <dbReference type="NCBI Taxonomy" id="2796470"/>
    <lineage>
        <taxon>Bacteria</taxon>
        <taxon>Bacillati</taxon>
        <taxon>Bacillota</taxon>
        <taxon>Bacilli</taxon>
        <taxon>Bacillales</taxon>
        <taxon>Paenibacillaceae</taxon>
        <taxon>Brevibacillus</taxon>
    </lineage>
</organism>
<dbReference type="InterPro" id="IPR004589">
    <property type="entry name" value="DNA_helicase_ATP-dep_RecQ"/>
</dbReference>
<evidence type="ECO:0000259" key="17">
    <source>
        <dbReference type="PROSITE" id="PS50967"/>
    </source>
</evidence>
<dbReference type="SMART" id="SM00341">
    <property type="entry name" value="HRDC"/>
    <property type="match status" value="1"/>
</dbReference>